<dbReference type="InterPro" id="IPR050953">
    <property type="entry name" value="N4_N6_ade-DNA_methylase"/>
</dbReference>
<evidence type="ECO:0000256" key="2">
    <source>
        <dbReference type="ARBA" id="ARBA00022603"/>
    </source>
</evidence>
<dbReference type="Proteomes" id="UP000309544">
    <property type="component" value="Unassembled WGS sequence"/>
</dbReference>
<name>A0A5C4RSX4_PROVB</name>
<dbReference type="GO" id="GO:0009007">
    <property type="term" value="F:site-specific DNA-methyltransferase (adenine-specific) activity"/>
    <property type="evidence" value="ECO:0007669"/>
    <property type="project" value="UniProtKB-EC"/>
</dbReference>
<comment type="catalytic activity">
    <reaction evidence="5">
        <text>a 2'-deoxyadenosine in DNA + S-adenosyl-L-methionine = an N(6)-methyl-2'-deoxyadenosine in DNA + S-adenosyl-L-homocysteine + H(+)</text>
        <dbReference type="Rhea" id="RHEA:15197"/>
        <dbReference type="Rhea" id="RHEA-COMP:12418"/>
        <dbReference type="Rhea" id="RHEA-COMP:12419"/>
        <dbReference type="ChEBI" id="CHEBI:15378"/>
        <dbReference type="ChEBI" id="CHEBI:57856"/>
        <dbReference type="ChEBI" id="CHEBI:59789"/>
        <dbReference type="ChEBI" id="CHEBI:90615"/>
        <dbReference type="ChEBI" id="CHEBI:90616"/>
        <dbReference type="EC" id="2.1.1.72"/>
    </reaction>
</comment>
<comment type="caution">
    <text evidence="7">The sequence shown here is derived from an EMBL/GenBank/DDBJ whole genome shotgun (WGS) entry which is preliminary data.</text>
</comment>
<dbReference type="EMBL" id="VDCI01000014">
    <property type="protein sequence ID" value="TNJ34089.1"/>
    <property type="molecule type" value="Genomic_DNA"/>
</dbReference>
<feature type="domain" description="Type II methyltransferase M.TaqI-like" evidence="6">
    <location>
        <begin position="337"/>
        <end position="563"/>
    </location>
</feature>
<protein>
    <recommendedName>
        <fullName evidence="1">site-specific DNA-methyltransferase (adenine-specific)</fullName>
        <ecNumber evidence="1">2.1.1.72</ecNumber>
    </recommendedName>
</protein>
<dbReference type="AlphaFoldDB" id="A0A5C4RSX4"/>
<evidence type="ECO:0000313" key="8">
    <source>
        <dbReference type="Proteomes" id="UP000309544"/>
    </source>
</evidence>
<evidence type="ECO:0000259" key="6">
    <source>
        <dbReference type="Pfam" id="PF07669"/>
    </source>
</evidence>
<dbReference type="InterPro" id="IPR011639">
    <property type="entry name" value="MethylTrfase_TaqI-like_dom"/>
</dbReference>
<evidence type="ECO:0000256" key="4">
    <source>
        <dbReference type="ARBA" id="ARBA00022691"/>
    </source>
</evidence>
<reference evidence="7 8" key="1">
    <citation type="submission" date="2019-05" db="EMBL/GenBank/DDBJ databases">
        <title>Draft Whole-Genome sequence of the green sulfur bacterium Prosthecochloris vibrioformis DSM 260.</title>
        <authorList>
            <person name="Meyer T.E."/>
            <person name="Kyndt J.A."/>
        </authorList>
    </citation>
    <scope>NUCLEOTIDE SEQUENCE [LARGE SCALE GENOMIC DNA]</scope>
    <source>
        <strain evidence="7 8">DSM 260</strain>
    </source>
</reference>
<sequence length="1156" mass="130077">MQPLDKTLRNRLERTIRDARDSAEDAARAALEQLGVGEAVPFAHLCEQERDLRRRLRVHGRQLGDSLNGGKIQTMDRLIEEVAYEHWHRMLFARFLAENNLLMYPDPDNPVAVTLEECEDLAAGEGAANGWELAARFAARMLPQIFRLDSPVFQLTLPPEHQQKLERLVTDLPLEVFTASDSLGWVYQFWQARKKEEVNASEVKIGARELPAVTQLFTEPYMVSFLLDNSLGAWWAARRLTESDLKNASSEEELRRKAAIPGVPLDYLRFVQQENGPWTPAAGTFDGWPEQLADLKTLDPCCGSGHFLVAALLMLVPMRMERDGFSAREAVNAVLRENIHGLELDQRCVELAAFALALTAWKYPNAGGYRVLPELNVACSGLSISAKKEEWLALAGDNTNLRLALDELYKQFKDAPVLGSLINPEASLGKGSLFEMKWEEVGPLLTKALAGERDDEKAEMGVVARGLVKAADILTARYGIVATNVPYLGRGKQSKSLMDFCDKYYSEAKSDLATVFLKRCIGLCKDAGTACIVLPQNWLFLSSYENLRRKLLHDCAWNFVVRIGEGGFDSSSAAGAFTALVEITNQKRLKKNKICAIDASEQKGPEKKSFLIQQSNISVVGQDSITKNPSARVTLEELDHSIELLGNSSASYQGLVTGDMPRFAIKFWECEKINKDSWVPIRGSIAEKVKFGGMEDLLLWQNGKGELHEYARITRDQLHDMHESGNLAWGRKGITVNRMRNLRCSLYSGEHFHNNLAVIIPEKEGILLPLYSYCASGEFEAQIRKIDQKVSLTNKTILQVPFDLDHWTKVAAEKYPNGLPNPYTDDPTQWIFHGHPCGSVIWDEDQKWTTHGSLRTDDSVLHVAVARLLGYRWPAEEPSPPTPLPEGEGRKAMELADEQREWVKRCEALAGYADDDGIVCIPPVRGEASASDRLLNLLAAAYGDAWSNDTLAALLKSADHAGKTLETWLREKFFTQHCKLFQHRPFIWHIWDGLRDGFAALVNYHKLDAKLLETLIYTYLGDWISRQKQDIASHVDGAQERLAAAEALKKKLELILEGEAPYDIFVRWKPLEKQPIGWDPDLNDGVRLNIRPVLTVPDVGKKGAGVLRDKPNINWNKDRGKDMESAPWYHKFNGDRINDHHLTLVEKRTKREINHV</sequence>
<evidence type="ECO:0000313" key="7">
    <source>
        <dbReference type="EMBL" id="TNJ34089.1"/>
    </source>
</evidence>
<dbReference type="PANTHER" id="PTHR33841">
    <property type="entry name" value="DNA METHYLTRANSFERASE YEEA-RELATED"/>
    <property type="match status" value="1"/>
</dbReference>
<proteinExistence type="predicted"/>
<keyword evidence="2 7" id="KW-0489">Methyltransferase</keyword>
<accession>A0A5C4RSX4</accession>
<dbReference type="PRINTS" id="PR00507">
    <property type="entry name" value="N12N6MTFRASE"/>
</dbReference>
<organism evidence="7 8">
    <name type="scientific">Prosthecochloris vibrioformis</name>
    <name type="common">Chlorobium vibrioforme</name>
    <dbReference type="NCBI Taxonomy" id="1098"/>
    <lineage>
        <taxon>Bacteria</taxon>
        <taxon>Pseudomonadati</taxon>
        <taxon>Chlorobiota</taxon>
        <taxon>Chlorobiia</taxon>
        <taxon>Chlorobiales</taxon>
        <taxon>Chlorobiaceae</taxon>
        <taxon>Prosthecochloris</taxon>
    </lineage>
</organism>
<keyword evidence="3 7" id="KW-0808">Transferase</keyword>
<dbReference type="SUPFAM" id="SSF53335">
    <property type="entry name" value="S-adenosyl-L-methionine-dependent methyltransferases"/>
    <property type="match status" value="1"/>
</dbReference>
<dbReference type="RefSeq" id="WP_139627008.1">
    <property type="nucleotide sequence ID" value="NZ_VDCI01000014.1"/>
</dbReference>
<keyword evidence="8" id="KW-1185">Reference proteome</keyword>
<dbReference type="EC" id="2.1.1.72" evidence="1"/>
<dbReference type="PANTHER" id="PTHR33841:SF1">
    <property type="entry name" value="DNA METHYLTRANSFERASE A"/>
    <property type="match status" value="1"/>
</dbReference>
<evidence type="ECO:0000256" key="1">
    <source>
        <dbReference type="ARBA" id="ARBA00011900"/>
    </source>
</evidence>
<dbReference type="GO" id="GO:0032259">
    <property type="term" value="P:methylation"/>
    <property type="evidence" value="ECO:0007669"/>
    <property type="project" value="UniProtKB-KW"/>
</dbReference>
<evidence type="ECO:0000256" key="3">
    <source>
        <dbReference type="ARBA" id="ARBA00022679"/>
    </source>
</evidence>
<dbReference type="InterPro" id="IPR029063">
    <property type="entry name" value="SAM-dependent_MTases_sf"/>
</dbReference>
<dbReference type="Gene3D" id="3.40.50.150">
    <property type="entry name" value="Vaccinia Virus protein VP39"/>
    <property type="match status" value="1"/>
</dbReference>
<evidence type="ECO:0000256" key="5">
    <source>
        <dbReference type="ARBA" id="ARBA00047942"/>
    </source>
</evidence>
<dbReference type="GO" id="GO:0006304">
    <property type="term" value="P:DNA modification"/>
    <property type="evidence" value="ECO:0007669"/>
    <property type="project" value="InterPro"/>
</dbReference>
<gene>
    <name evidence="7" type="ORF">FGF68_10430</name>
</gene>
<keyword evidence="4" id="KW-0949">S-adenosyl-L-methionine</keyword>
<dbReference type="Pfam" id="PF07669">
    <property type="entry name" value="Eco57I"/>
    <property type="match status" value="1"/>
</dbReference>